<keyword evidence="7" id="KW-1185">Reference proteome</keyword>
<dbReference type="GO" id="GO:0015562">
    <property type="term" value="F:efflux transmembrane transporter activity"/>
    <property type="evidence" value="ECO:0007669"/>
    <property type="project" value="TreeGrafter"/>
</dbReference>
<evidence type="ECO:0000256" key="2">
    <source>
        <dbReference type="SAM" id="Coils"/>
    </source>
</evidence>
<feature type="coiled-coil region" evidence="2">
    <location>
        <begin position="132"/>
        <end position="159"/>
    </location>
</feature>
<organism evidence="6 7">
    <name type="scientific">Gaoshiqia sediminis</name>
    <dbReference type="NCBI Taxonomy" id="2986998"/>
    <lineage>
        <taxon>Bacteria</taxon>
        <taxon>Pseudomonadati</taxon>
        <taxon>Bacteroidota</taxon>
        <taxon>Bacteroidia</taxon>
        <taxon>Marinilabiliales</taxon>
        <taxon>Prolixibacteraceae</taxon>
        <taxon>Gaoshiqia</taxon>
    </lineage>
</organism>
<evidence type="ECO:0000313" key="6">
    <source>
        <dbReference type="EMBL" id="MCW0482289.1"/>
    </source>
</evidence>
<dbReference type="InterPro" id="IPR058624">
    <property type="entry name" value="MdtA-like_HH"/>
</dbReference>
<name>A0AA41Y5G7_9BACT</name>
<dbReference type="GO" id="GO:1990281">
    <property type="term" value="C:efflux pump complex"/>
    <property type="evidence" value="ECO:0007669"/>
    <property type="project" value="TreeGrafter"/>
</dbReference>
<dbReference type="Proteomes" id="UP001163821">
    <property type="component" value="Unassembled WGS sequence"/>
</dbReference>
<evidence type="ECO:0000259" key="4">
    <source>
        <dbReference type="Pfam" id="PF25876"/>
    </source>
</evidence>
<dbReference type="PANTHER" id="PTHR30469:SF20">
    <property type="entry name" value="EFFLUX RND TRANSPORTER PERIPLASMIC ADAPTOR SUBUNIT"/>
    <property type="match status" value="1"/>
</dbReference>
<dbReference type="Gene3D" id="1.10.287.470">
    <property type="entry name" value="Helix hairpin bin"/>
    <property type="match status" value="1"/>
</dbReference>
<feature type="domain" description="CusB-like beta-barrel" evidence="5">
    <location>
        <begin position="201"/>
        <end position="271"/>
    </location>
</feature>
<dbReference type="InterPro" id="IPR006143">
    <property type="entry name" value="RND_pump_MFP"/>
</dbReference>
<dbReference type="PANTHER" id="PTHR30469">
    <property type="entry name" value="MULTIDRUG RESISTANCE PROTEIN MDTA"/>
    <property type="match status" value="1"/>
</dbReference>
<proteinExistence type="inferred from homology"/>
<dbReference type="AlphaFoldDB" id="A0AA41Y5G7"/>
<keyword evidence="2" id="KW-0175">Coiled coil</keyword>
<dbReference type="Pfam" id="PF25876">
    <property type="entry name" value="HH_MFP_RND"/>
    <property type="match status" value="1"/>
</dbReference>
<keyword evidence="3" id="KW-0732">Signal</keyword>
<feature type="chain" id="PRO_5041352317" evidence="3">
    <location>
        <begin position="23"/>
        <end position="360"/>
    </location>
</feature>
<dbReference type="EMBL" id="JAPAAF010000006">
    <property type="protein sequence ID" value="MCW0482289.1"/>
    <property type="molecule type" value="Genomic_DNA"/>
</dbReference>
<dbReference type="Gene3D" id="2.40.50.100">
    <property type="match status" value="1"/>
</dbReference>
<feature type="domain" description="Multidrug resistance protein MdtA-like alpha-helical hairpin" evidence="4">
    <location>
        <begin position="99"/>
        <end position="163"/>
    </location>
</feature>
<comment type="caution">
    <text evidence="6">The sequence shown here is derived from an EMBL/GenBank/DDBJ whole genome shotgun (WGS) entry which is preliminary data.</text>
</comment>
<comment type="similarity">
    <text evidence="1">Belongs to the membrane fusion protein (MFP) (TC 8.A.1) family.</text>
</comment>
<dbReference type="Gene3D" id="2.40.420.20">
    <property type="match status" value="1"/>
</dbReference>
<dbReference type="RefSeq" id="WP_282590896.1">
    <property type="nucleotide sequence ID" value="NZ_JAPAAF010000006.1"/>
</dbReference>
<reference evidence="6" key="1">
    <citation type="submission" date="2022-10" db="EMBL/GenBank/DDBJ databases">
        <title>Gaoshiqiia sediminis gen. nov., sp. nov., isolated from coastal sediment.</title>
        <authorList>
            <person name="Yu W.X."/>
            <person name="Mu D.S."/>
            <person name="Du J.Z."/>
            <person name="Liang Y.Q."/>
        </authorList>
    </citation>
    <scope>NUCLEOTIDE SEQUENCE</scope>
    <source>
        <strain evidence="6">A06</strain>
    </source>
</reference>
<dbReference type="InterPro" id="IPR058792">
    <property type="entry name" value="Beta-barrel_RND_2"/>
</dbReference>
<evidence type="ECO:0000256" key="3">
    <source>
        <dbReference type="SAM" id="SignalP"/>
    </source>
</evidence>
<protein>
    <submittedName>
        <fullName evidence="6">Efflux RND transporter periplasmic adaptor subunit</fullName>
    </submittedName>
</protein>
<accession>A0AA41Y5G7</accession>
<dbReference type="SUPFAM" id="SSF111369">
    <property type="entry name" value="HlyD-like secretion proteins"/>
    <property type="match status" value="1"/>
</dbReference>
<gene>
    <name evidence="6" type="ORF">N2K84_06070</name>
</gene>
<feature type="signal peptide" evidence="3">
    <location>
        <begin position="1"/>
        <end position="22"/>
    </location>
</feature>
<sequence length="360" mass="38887">MKVYQVVLIALLLMSCSGKKDANETIRPVFYQKVEKTTTSQNRSFSGVSQAAKEAKLSFKVGGTIDQLNVELGDVVKKGTVIASLDTSDYLINYNKAILSLRNAEVQYSAAHSGFQRVEKLYAGNNASLTDYEKSKAQFESAEAMVKTAQSQVKAAKNQLDYTRLVAPFDGTISAILADENEMTSAGRPIVVFSSTSNIEVKTSIPENMINQIEKGQLVTVSFITLPGESFQGMVNEISPGTQGASSYPVIIQISEPSTGLLPGMTGNIQIPLHEDKAHGTIIVAPDAISHDQDGDFVFLADKSNEPGLYVVTKRVVNLGDLTSSGYEVTNGLKDGEIVITAGIRFLYEGRTVKLIDQAK</sequence>
<dbReference type="Pfam" id="PF25954">
    <property type="entry name" value="Beta-barrel_RND_2"/>
    <property type="match status" value="1"/>
</dbReference>
<dbReference type="Gene3D" id="2.40.30.170">
    <property type="match status" value="1"/>
</dbReference>
<dbReference type="NCBIfam" id="TIGR01730">
    <property type="entry name" value="RND_mfp"/>
    <property type="match status" value="1"/>
</dbReference>
<evidence type="ECO:0000313" key="7">
    <source>
        <dbReference type="Proteomes" id="UP001163821"/>
    </source>
</evidence>
<evidence type="ECO:0000256" key="1">
    <source>
        <dbReference type="ARBA" id="ARBA00009477"/>
    </source>
</evidence>
<dbReference type="PROSITE" id="PS51257">
    <property type="entry name" value="PROKAR_LIPOPROTEIN"/>
    <property type="match status" value="1"/>
</dbReference>
<evidence type="ECO:0000259" key="5">
    <source>
        <dbReference type="Pfam" id="PF25954"/>
    </source>
</evidence>